<protein>
    <recommendedName>
        <fullName evidence="2">HD/PDEase domain-containing protein</fullName>
    </recommendedName>
</protein>
<feature type="coiled-coil region" evidence="1">
    <location>
        <begin position="119"/>
        <end position="146"/>
    </location>
</feature>
<dbReference type="Pfam" id="PF13328">
    <property type="entry name" value="HD_4"/>
    <property type="match status" value="1"/>
</dbReference>
<gene>
    <name evidence="3" type="ORF">A2678_01925</name>
</gene>
<dbReference type="GO" id="GO:0008893">
    <property type="term" value="F:guanosine-3',5'-bis(diphosphate) 3'-diphosphatase activity"/>
    <property type="evidence" value="ECO:0007669"/>
    <property type="project" value="TreeGrafter"/>
</dbReference>
<dbReference type="Proteomes" id="UP000178815">
    <property type="component" value="Unassembled WGS sequence"/>
</dbReference>
<organism evidence="3 4">
    <name type="scientific">Candidatus Kaiserbacteria bacterium RIFCSPHIGHO2_01_FULL_53_31</name>
    <dbReference type="NCBI Taxonomy" id="1798481"/>
    <lineage>
        <taxon>Bacteria</taxon>
        <taxon>Candidatus Kaiseribacteriota</taxon>
    </lineage>
</organism>
<accession>A0A1F6CH94</accession>
<evidence type="ECO:0000256" key="1">
    <source>
        <dbReference type="SAM" id="Coils"/>
    </source>
</evidence>
<name>A0A1F6CH94_9BACT</name>
<dbReference type="Gene3D" id="1.10.3210.10">
    <property type="entry name" value="Hypothetical protein af1432"/>
    <property type="match status" value="1"/>
</dbReference>
<dbReference type="PANTHER" id="PTHR46246:SF1">
    <property type="entry name" value="GUANOSINE-3',5'-BIS(DIPHOSPHATE) 3'-PYROPHOSPHOHYDROLASE MESH1"/>
    <property type="match status" value="1"/>
</dbReference>
<evidence type="ECO:0000259" key="2">
    <source>
        <dbReference type="SMART" id="SM00471"/>
    </source>
</evidence>
<dbReference type="InterPro" id="IPR003607">
    <property type="entry name" value="HD/PDEase_dom"/>
</dbReference>
<dbReference type="SUPFAM" id="SSF109604">
    <property type="entry name" value="HD-domain/PDEase-like"/>
    <property type="match status" value="1"/>
</dbReference>
<keyword evidence="1" id="KW-0175">Coiled coil</keyword>
<dbReference type="PANTHER" id="PTHR46246">
    <property type="entry name" value="GUANOSINE-3',5'-BIS(DIPHOSPHATE) 3'-PYROPHOSPHOHYDROLASE MESH1"/>
    <property type="match status" value="1"/>
</dbReference>
<dbReference type="EMBL" id="MFKU01000010">
    <property type="protein sequence ID" value="OGG48603.1"/>
    <property type="molecule type" value="Genomic_DNA"/>
</dbReference>
<feature type="domain" description="HD/PDEase" evidence="2">
    <location>
        <begin position="27"/>
        <end position="138"/>
    </location>
</feature>
<sequence length="191" mass="21877">MNHTPQIKKAIQFAARKHHGQMRIVRGKLPYIVHPFSVAILVAEDGASDDVVTAALLHDTLEDTDTTREEIAKVFNEDVAVLVESVSEIKEKNEHTLSWHERKNEYIALVERASDDALLIAIADKIDNTESRLEEYEQEGESLLKHWGQPNEEYLWFHGEVLKIAEERLPDHRLTKRLAEVHAQEKAISTQ</sequence>
<proteinExistence type="predicted"/>
<comment type="caution">
    <text evidence="3">The sequence shown here is derived from an EMBL/GenBank/DDBJ whole genome shotgun (WGS) entry which is preliminary data.</text>
</comment>
<dbReference type="InterPro" id="IPR052194">
    <property type="entry name" value="MESH1"/>
</dbReference>
<evidence type="ECO:0000313" key="4">
    <source>
        <dbReference type="Proteomes" id="UP000178815"/>
    </source>
</evidence>
<evidence type="ECO:0000313" key="3">
    <source>
        <dbReference type="EMBL" id="OGG48603.1"/>
    </source>
</evidence>
<reference evidence="3 4" key="1">
    <citation type="journal article" date="2016" name="Nat. Commun.">
        <title>Thousands of microbial genomes shed light on interconnected biogeochemical processes in an aquifer system.</title>
        <authorList>
            <person name="Anantharaman K."/>
            <person name="Brown C.T."/>
            <person name="Hug L.A."/>
            <person name="Sharon I."/>
            <person name="Castelle C.J."/>
            <person name="Probst A.J."/>
            <person name="Thomas B.C."/>
            <person name="Singh A."/>
            <person name="Wilkins M.J."/>
            <person name="Karaoz U."/>
            <person name="Brodie E.L."/>
            <person name="Williams K.H."/>
            <person name="Hubbard S.S."/>
            <person name="Banfield J.F."/>
        </authorList>
    </citation>
    <scope>NUCLEOTIDE SEQUENCE [LARGE SCALE GENOMIC DNA]</scope>
</reference>
<dbReference type="CDD" id="cd00077">
    <property type="entry name" value="HDc"/>
    <property type="match status" value="1"/>
</dbReference>
<dbReference type="SMART" id="SM00471">
    <property type="entry name" value="HDc"/>
    <property type="match status" value="1"/>
</dbReference>
<dbReference type="AlphaFoldDB" id="A0A1F6CH94"/>
<dbReference type="STRING" id="1798481.A2678_01925"/>